<organism evidence="2 5">
    <name type="scientific">Orbilia oligospora</name>
    <name type="common">Nematode-trapping fungus</name>
    <name type="synonym">Arthrobotrys oligospora</name>
    <dbReference type="NCBI Taxonomy" id="2813651"/>
    <lineage>
        <taxon>Eukaryota</taxon>
        <taxon>Fungi</taxon>
        <taxon>Dikarya</taxon>
        <taxon>Ascomycota</taxon>
        <taxon>Pezizomycotina</taxon>
        <taxon>Orbiliomycetes</taxon>
        <taxon>Orbiliales</taxon>
        <taxon>Orbiliaceae</taxon>
        <taxon>Orbilia</taxon>
    </lineage>
</organism>
<protein>
    <submittedName>
        <fullName evidence="2">Uncharacterized protein</fullName>
    </submittedName>
</protein>
<dbReference type="AlphaFoldDB" id="A0A6G1MCW4"/>
<reference evidence="4 5" key="1">
    <citation type="submission" date="2019-06" db="EMBL/GenBank/DDBJ databases">
        <authorList>
            <person name="Palmer J.M."/>
        </authorList>
    </citation>
    <scope>NUCLEOTIDE SEQUENCE [LARGE SCALE GENOMIC DNA]</scope>
    <source>
        <strain evidence="3 4">TWF106</strain>
        <strain evidence="2 5">TWF191</strain>
    </source>
</reference>
<feature type="compositionally biased region" description="Basic and acidic residues" evidence="1">
    <location>
        <begin position="1"/>
        <end position="31"/>
    </location>
</feature>
<dbReference type="EMBL" id="WIWS01000004">
    <property type="protein sequence ID" value="KAF3228420.1"/>
    <property type="molecule type" value="Genomic_DNA"/>
</dbReference>
<feature type="compositionally biased region" description="Basic and acidic residues" evidence="1">
    <location>
        <begin position="182"/>
        <end position="191"/>
    </location>
</feature>
<evidence type="ECO:0000256" key="1">
    <source>
        <dbReference type="SAM" id="MobiDB-lite"/>
    </source>
</evidence>
<name>A0A6G1MCW4_ORBOL</name>
<dbReference type="EMBL" id="WIPF01000016">
    <property type="protein sequence ID" value="KAF3228206.1"/>
    <property type="molecule type" value="Genomic_DNA"/>
</dbReference>
<proteinExistence type="predicted"/>
<dbReference type="Proteomes" id="UP000472727">
    <property type="component" value="Unassembled WGS sequence"/>
</dbReference>
<evidence type="ECO:0000313" key="4">
    <source>
        <dbReference type="Proteomes" id="UP000472727"/>
    </source>
</evidence>
<evidence type="ECO:0000313" key="5">
    <source>
        <dbReference type="Proteomes" id="UP000483672"/>
    </source>
</evidence>
<feature type="region of interest" description="Disordered" evidence="1">
    <location>
        <begin position="169"/>
        <end position="191"/>
    </location>
</feature>
<comment type="caution">
    <text evidence="2">The sequence shown here is derived from an EMBL/GenBank/DDBJ whole genome shotgun (WGS) entry which is preliminary data.</text>
</comment>
<evidence type="ECO:0000313" key="3">
    <source>
        <dbReference type="EMBL" id="KAF3228420.1"/>
    </source>
</evidence>
<feature type="compositionally biased region" description="Polar residues" evidence="1">
    <location>
        <begin position="55"/>
        <end position="76"/>
    </location>
</feature>
<dbReference type="Proteomes" id="UP000483672">
    <property type="component" value="Unassembled WGS sequence"/>
</dbReference>
<feature type="region of interest" description="Disordered" evidence="1">
    <location>
        <begin position="118"/>
        <end position="142"/>
    </location>
</feature>
<evidence type="ECO:0000313" key="2">
    <source>
        <dbReference type="EMBL" id="KAF3228206.1"/>
    </source>
</evidence>
<sequence length="191" mass="21754">MADQDKQYGGLRADRNELETLRSRPVDEKTTVESLLDCGPKIRDPSNHKLLPKTRATSEFKSGTLNSESQTPASSDFSLQDFDRRLEELRVIFLLGASETKKQLNDLESSLIQLQRMLSPKTWRPNRRPRGKNASPRSVSSMTNVVPRVKTNDFIKAVWGVLKPSDHKLLSSPKYRQRRPRTKSEDAAADY</sequence>
<gene>
    <name evidence="3" type="ORF">TWF106_007452</name>
    <name evidence="2" type="ORF">TWF191_002710</name>
</gene>
<feature type="region of interest" description="Disordered" evidence="1">
    <location>
        <begin position="1"/>
        <end position="76"/>
    </location>
</feature>
<accession>A0A6G1MCW4</accession>